<proteinExistence type="predicted"/>
<dbReference type="AlphaFoldDB" id="A0A1P8MQQ4"/>
<dbReference type="PIRSF" id="PIRSF020680">
    <property type="entry name" value="PhnH"/>
    <property type="match status" value="1"/>
</dbReference>
<keyword evidence="2" id="KW-1185">Reference proteome</keyword>
<evidence type="ECO:0000313" key="2">
    <source>
        <dbReference type="Proteomes" id="UP000186336"/>
    </source>
</evidence>
<dbReference type="Proteomes" id="UP000186336">
    <property type="component" value="Chromosome"/>
</dbReference>
<organism evidence="1 2">
    <name type="scientific">Tateyamaria omphalii</name>
    <dbReference type="NCBI Taxonomy" id="299262"/>
    <lineage>
        <taxon>Bacteria</taxon>
        <taxon>Pseudomonadati</taxon>
        <taxon>Pseudomonadota</taxon>
        <taxon>Alphaproteobacteria</taxon>
        <taxon>Rhodobacterales</taxon>
        <taxon>Roseobacteraceae</taxon>
        <taxon>Tateyamaria</taxon>
    </lineage>
</organism>
<dbReference type="GO" id="GO:0019634">
    <property type="term" value="P:organic phosphonate metabolic process"/>
    <property type="evidence" value="ECO:0007669"/>
    <property type="project" value="InterPro"/>
</dbReference>
<name>A0A1P8MQQ4_9RHOB</name>
<dbReference type="KEGG" id="tom:BWR18_00280"/>
<keyword evidence="1" id="KW-0456">Lyase</keyword>
<dbReference type="GO" id="GO:0016829">
    <property type="term" value="F:lyase activity"/>
    <property type="evidence" value="ECO:0007669"/>
    <property type="project" value="UniProtKB-KW"/>
</dbReference>
<dbReference type="RefSeq" id="WP_076626123.1">
    <property type="nucleotide sequence ID" value="NZ_CP019312.1"/>
</dbReference>
<sequence length="186" mass="19323">MDHASLSGGFTDPPQQSAVAFRGIMQAMARPGMICDVAGAVPPAPLSIAAGTALLTLCDPDTGVHLAGHCDAQAVRDWITFQTGAPLVAAEEAQFVVGAWSDIDLSCLQIGTPEYPDRSATVIVAMTELRAEGATLTGPGIKDRAALNLPDVVAFQRNAALFPLGLDFMFTCGAQMAALPRSTKVI</sequence>
<dbReference type="STRING" id="299262.BWR18_00280"/>
<protein>
    <submittedName>
        <fullName evidence="1">Phosphonate C-P lyase system protein PhnH</fullName>
    </submittedName>
</protein>
<dbReference type="OrthoDB" id="9814509at2"/>
<dbReference type="Gene3D" id="3.40.50.11310">
    <property type="entry name" value="Bacterial phosphonate metabolism protein PhnH"/>
    <property type="match status" value="1"/>
</dbReference>
<dbReference type="InterPro" id="IPR008772">
    <property type="entry name" value="Phosphonate_metab_PhnH"/>
</dbReference>
<dbReference type="Pfam" id="PF05845">
    <property type="entry name" value="PhnH"/>
    <property type="match status" value="1"/>
</dbReference>
<dbReference type="InterPro" id="IPR038058">
    <property type="entry name" value="PhnH-like_sp"/>
</dbReference>
<dbReference type="SUPFAM" id="SSF159709">
    <property type="entry name" value="PhnH-like"/>
    <property type="match status" value="1"/>
</dbReference>
<accession>A0A1P8MQQ4</accession>
<dbReference type="EMBL" id="CP019312">
    <property type="protein sequence ID" value="APX10309.1"/>
    <property type="molecule type" value="Genomic_DNA"/>
</dbReference>
<reference evidence="1 2" key="1">
    <citation type="submission" date="2017-01" db="EMBL/GenBank/DDBJ databases">
        <title>Complete genome of Tateyamaria omphalii DOK1-4 isolated from seawater in Dokdo.</title>
        <authorList>
            <person name="Kim J.H."/>
            <person name="Chi W.-J."/>
        </authorList>
    </citation>
    <scope>NUCLEOTIDE SEQUENCE [LARGE SCALE GENOMIC DNA]</scope>
    <source>
        <strain evidence="1 2">DOK1-4</strain>
    </source>
</reference>
<dbReference type="NCBIfam" id="TIGR03292">
    <property type="entry name" value="PhnH_redo"/>
    <property type="match status" value="1"/>
</dbReference>
<evidence type="ECO:0000313" key="1">
    <source>
        <dbReference type="EMBL" id="APX10309.1"/>
    </source>
</evidence>
<gene>
    <name evidence="1" type="ORF">BWR18_00280</name>
</gene>